<keyword evidence="4" id="KW-0067">ATP-binding</keyword>
<protein>
    <submittedName>
        <fullName evidence="4">ATP-binding protein</fullName>
    </submittedName>
</protein>
<dbReference type="PANTHER" id="PTHR35526">
    <property type="entry name" value="ANTI-SIGMA-F FACTOR RSBW-RELATED"/>
    <property type="match status" value="1"/>
</dbReference>
<dbReference type="InterPro" id="IPR003594">
    <property type="entry name" value="HATPase_dom"/>
</dbReference>
<evidence type="ECO:0000259" key="3">
    <source>
        <dbReference type="Pfam" id="PF13581"/>
    </source>
</evidence>
<dbReference type="AlphaFoldDB" id="A0A9X3SH57"/>
<dbReference type="EMBL" id="JAJAQC010000015">
    <property type="protein sequence ID" value="MDA0564869.1"/>
    <property type="molecule type" value="Genomic_DNA"/>
</dbReference>
<dbReference type="InterPro" id="IPR036890">
    <property type="entry name" value="HATPase_C_sf"/>
</dbReference>
<dbReference type="InterPro" id="IPR050267">
    <property type="entry name" value="Anti-sigma-factor_SerPK"/>
</dbReference>
<dbReference type="SUPFAM" id="SSF55874">
    <property type="entry name" value="ATPase domain of HSP90 chaperone/DNA topoisomerase II/histidine kinase"/>
    <property type="match status" value="1"/>
</dbReference>
<keyword evidence="1" id="KW-0418">Kinase</keyword>
<reference evidence="4" key="1">
    <citation type="submission" date="2021-10" db="EMBL/GenBank/DDBJ databases">
        <title>Streptomonospora sp. nov., isolated from mangrove soil.</title>
        <authorList>
            <person name="Chen X."/>
            <person name="Ge X."/>
            <person name="Liu W."/>
        </authorList>
    </citation>
    <scope>NUCLEOTIDE SEQUENCE</scope>
    <source>
        <strain evidence="4">S1-112</strain>
    </source>
</reference>
<evidence type="ECO:0000313" key="4">
    <source>
        <dbReference type="EMBL" id="MDA0564869.1"/>
    </source>
</evidence>
<keyword evidence="1" id="KW-0723">Serine/threonine-protein kinase</keyword>
<dbReference type="GO" id="GO:0005524">
    <property type="term" value="F:ATP binding"/>
    <property type="evidence" value="ECO:0007669"/>
    <property type="project" value="UniProtKB-KW"/>
</dbReference>
<sequence length="185" mass="20127">MSHPRGPSRLCAEYGNPQELNGGNAEQRRLLTLPRRIPSTVADVHSVLFGHEPDQIRAARSWAWRSSGLGYDHADSLLLVLSELHTNALRHTASGLPGGTVRVDLERLPDRGCRVSVTDQGPRPGAATTVPTPASADLFADLVTEESGRGLDLVAALSRDWGWHRDDSGPGVTVWAEFDRPGRWV</sequence>
<dbReference type="PANTHER" id="PTHR35526:SF3">
    <property type="entry name" value="ANTI-SIGMA-F FACTOR RSBW"/>
    <property type="match status" value="1"/>
</dbReference>
<comment type="caution">
    <text evidence="4">The sequence shown here is derived from an EMBL/GenBank/DDBJ whole genome shotgun (WGS) entry which is preliminary data.</text>
</comment>
<evidence type="ECO:0000256" key="1">
    <source>
        <dbReference type="ARBA" id="ARBA00022527"/>
    </source>
</evidence>
<keyword evidence="4" id="KW-0547">Nucleotide-binding</keyword>
<keyword evidence="1" id="KW-0808">Transferase</keyword>
<proteinExistence type="predicted"/>
<feature type="domain" description="Histidine kinase/HSP90-like ATPase" evidence="3">
    <location>
        <begin position="52"/>
        <end position="173"/>
    </location>
</feature>
<organism evidence="4 5">
    <name type="scientific">Streptomonospora mangrovi</name>
    <dbReference type="NCBI Taxonomy" id="2883123"/>
    <lineage>
        <taxon>Bacteria</taxon>
        <taxon>Bacillati</taxon>
        <taxon>Actinomycetota</taxon>
        <taxon>Actinomycetes</taxon>
        <taxon>Streptosporangiales</taxon>
        <taxon>Nocardiopsidaceae</taxon>
        <taxon>Streptomonospora</taxon>
    </lineage>
</organism>
<dbReference type="RefSeq" id="WP_270072141.1">
    <property type="nucleotide sequence ID" value="NZ_JAJAQC010000015.1"/>
</dbReference>
<evidence type="ECO:0000313" key="5">
    <source>
        <dbReference type="Proteomes" id="UP001140076"/>
    </source>
</evidence>
<dbReference type="CDD" id="cd16936">
    <property type="entry name" value="HATPase_RsbW-like"/>
    <property type="match status" value="1"/>
</dbReference>
<feature type="region of interest" description="Disordered" evidence="2">
    <location>
        <begin position="1"/>
        <end position="22"/>
    </location>
</feature>
<keyword evidence="5" id="KW-1185">Reference proteome</keyword>
<evidence type="ECO:0000256" key="2">
    <source>
        <dbReference type="SAM" id="MobiDB-lite"/>
    </source>
</evidence>
<dbReference type="Proteomes" id="UP001140076">
    <property type="component" value="Unassembled WGS sequence"/>
</dbReference>
<dbReference type="Gene3D" id="3.30.565.10">
    <property type="entry name" value="Histidine kinase-like ATPase, C-terminal domain"/>
    <property type="match status" value="1"/>
</dbReference>
<dbReference type="GO" id="GO:0004674">
    <property type="term" value="F:protein serine/threonine kinase activity"/>
    <property type="evidence" value="ECO:0007669"/>
    <property type="project" value="UniProtKB-KW"/>
</dbReference>
<name>A0A9X3SH57_9ACTN</name>
<accession>A0A9X3SH57</accession>
<dbReference type="Pfam" id="PF13581">
    <property type="entry name" value="HATPase_c_2"/>
    <property type="match status" value="1"/>
</dbReference>
<gene>
    <name evidence="4" type="ORF">LG943_11120</name>
</gene>